<dbReference type="Proteomes" id="UP000240996">
    <property type="component" value="Unassembled WGS sequence"/>
</dbReference>
<feature type="region of interest" description="Disordered" evidence="1">
    <location>
        <begin position="1"/>
        <end position="37"/>
    </location>
</feature>
<proteinExistence type="predicted"/>
<sequence length="37" mass="4217">MIDDPKTDDATESEKAEEMEKVQEDAAKEREENGGYQ</sequence>
<evidence type="ECO:0000313" key="2">
    <source>
        <dbReference type="EMBL" id="PTM44684.1"/>
    </source>
</evidence>
<dbReference type="AlphaFoldDB" id="A0A2T4YMQ1"/>
<dbReference type="EMBL" id="PZZN01000003">
    <property type="protein sequence ID" value="PTM44684.1"/>
    <property type="molecule type" value="Genomic_DNA"/>
</dbReference>
<evidence type="ECO:0000313" key="3">
    <source>
        <dbReference type="Proteomes" id="UP000240996"/>
    </source>
</evidence>
<name>A0A2T4YMQ1_9SPHN</name>
<gene>
    <name evidence="2" type="ORF">C8J24_2891</name>
</gene>
<protein>
    <submittedName>
        <fullName evidence="2">Uncharacterized protein</fullName>
    </submittedName>
</protein>
<evidence type="ECO:0000256" key="1">
    <source>
        <dbReference type="SAM" id="MobiDB-lite"/>
    </source>
</evidence>
<keyword evidence="3" id="KW-1185">Reference proteome</keyword>
<comment type="caution">
    <text evidence="2">The sequence shown here is derived from an EMBL/GenBank/DDBJ whole genome shotgun (WGS) entry which is preliminary data.</text>
</comment>
<accession>A0A2T4YMQ1</accession>
<organism evidence="2 3">
    <name type="scientific">Sphingomonas aerolata</name>
    <dbReference type="NCBI Taxonomy" id="185951"/>
    <lineage>
        <taxon>Bacteria</taxon>
        <taxon>Pseudomonadati</taxon>
        <taxon>Pseudomonadota</taxon>
        <taxon>Alphaproteobacteria</taxon>
        <taxon>Sphingomonadales</taxon>
        <taxon>Sphingomonadaceae</taxon>
        <taxon>Sphingomonas</taxon>
    </lineage>
</organism>
<reference evidence="2 3" key="1">
    <citation type="submission" date="2018-04" db="EMBL/GenBank/DDBJ databases">
        <title>Genomic Encyclopedia of Type Strains, Phase III (KMG-III): the genomes of soil and plant-associated and newly described type strains.</title>
        <authorList>
            <person name="Whitman W."/>
        </authorList>
    </citation>
    <scope>NUCLEOTIDE SEQUENCE [LARGE SCALE GENOMIC DNA]</scope>
    <source>
        <strain evidence="2 3">NW12</strain>
    </source>
</reference>